<evidence type="ECO:0000256" key="3">
    <source>
        <dbReference type="ARBA" id="ARBA00022737"/>
    </source>
</evidence>
<dbReference type="PROSITE" id="PS51450">
    <property type="entry name" value="LRR"/>
    <property type="match status" value="2"/>
</dbReference>
<proteinExistence type="predicted"/>
<keyword evidence="3" id="KW-0677">Repeat</keyword>
<evidence type="ECO:0000256" key="1">
    <source>
        <dbReference type="ARBA" id="ARBA00022614"/>
    </source>
</evidence>
<dbReference type="Proteomes" id="UP001516400">
    <property type="component" value="Unassembled WGS sequence"/>
</dbReference>
<evidence type="ECO:0000313" key="6">
    <source>
        <dbReference type="Proteomes" id="UP001516400"/>
    </source>
</evidence>
<dbReference type="Pfam" id="PF13855">
    <property type="entry name" value="LRR_8"/>
    <property type="match status" value="1"/>
</dbReference>
<dbReference type="PANTHER" id="PTHR24373">
    <property type="entry name" value="SLIT RELATED LEUCINE-RICH REPEAT NEURONAL PROTEIN"/>
    <property type="match status" value="1"/>
</dbReference>
<evidence type="ECO:0000256" key="4">
    <source>
        <dbReference type="SAM" id="Phobius"/>
    </source>
</evidence>
<dbReference type="InterPro" id="IPR001611">
    <property type="entry name" value="Leu-rich_rpt"/>
</dbReference>
<keyword evidence="6" id="KW-1185">Reference proteome</keyword>
<dbReference type="EMBL" id="JABFTP020000062">
    <property type="protein sequence ID" value="KAL3272523.1"/>
    <property type="molecule type" value="Genomic_DNA"/>
</dbReference>
<comment type="caution">
    <text evidence="5">The sequence shown here is derived from an EMBL/GenBank/DDBJ whole genome shotgun (WGS) entry which is preliminary data.</text>
</comment>
<sequence length="523" mass="60373">MDTELAAKSCCSFCKTQKAIKEEKKEVPVCKSTRCKCLKRKPTTRLLGRPLNMGGDISIHAEKKTPKNDVKREHEREISTKEMFPEPLKSLIVVLISLLETSTKARPQKSTCIYRENQISCKRHLPSLEYPVNITHLEIREIDWLELDFNDLVSKFPLLTNVTVVHGKNITKLISPPAENNIQVLILNNLRLRRIRKEFFPNFTKLEELSLKSNNLKNLPKQIELPSIKAIYLSGNKWNCSLNLDWVLQLDESIVKDYHNLTCHEEPHPGKSLVEIATFMREIEDECPHRCYCSLPKVVIEPETEILEPIISVDCSYKGFTKFPETLPHKTKTLFLQGNEICSVSPLRTNPLYKNILDLYLDNNKIFSIEELEGAEWLTQFRVLSLRGNRLTQIPTYAIDNALQQNSNMPNAVRLILGDNPWRCDCPFTPVFQEMLQKFAHQISDIMEIKCSYIEGDENSLVPILELSRSSVCRFPSEYSVQALDLINIILIFLIITVLVKLAYDYYHFKKTGRLPWIVTKMP</sequence>
<dbReference type="InterPro" id="IPR032675">
    <property type="entry name" value="LRR_dom_sf"/>
</dbReference>
<organism evidence="5 6">
    <name type="scientific">Cryptolaemus montrouzieri</name>
    <dbReference type="NCBI Taxonomy" id="559131"/>
    <lineage>
        <taxon>Eukaryota</taxon>
        <taxon>Metazoa</taxon>
        <taxon>Ecdysozoa</taxon>
        <taxon>Arthropoda</taxon>
        <taxon>Hexapoda</taxon>
        <taxon>Insecta</taxon>
        <taxon>Pterygota</taxon>
        <taxon>Neoptera</taxon>
        <taxon>Endopterygota</taxon>
        <taxon>Coleoptera</taxon>
        <taxon>Polyphaga</taxon>
        <taxon>Cucujiformia</taxon>
        <taxon>Coccinelloidea</taxon>
        <taxon>Coccinellidae</taxon>
        <taxon>Scymninae</taxon>
        <taxon>Scymnini</taxon>
        <taxon>Cryptolaemus</taxon>
    </lineage>
</organism>
<evidence type="ECO:0000256" key="2">
    <source>
        <dbReference type="ARBA" id="ARBA00022729"/>
    </source>
</evidence>
<keyword evidence="4" id="KW-1133">Transmembrane helix</keyword>
<evidence type="ECO:0000313" key="5">
    <source>
        <dbReference type="EMBL" id="KAL3272523.1"/>
    </source>
</evidence>
<dbReference type="SMART" id="SM00369">
    <property type="entry name" value="LRR_TYP"/>
    <property type="match status" value="2"/>
</dbReference>
<keyword evidence="2" id="KW-0732">Signal</keyword>
<name>A0ABD2N156_9CUCU</name>
<protein>
    <recommendedName>
        <fullName evidence="7">Protein singed wings 2</fullName>
    </recommendedName>
</protein>
<reference evidence="5 6" key="1">
    <citation type="journal article" date="2021" name="BMC Biol.">
        <title>Horizontally acquired antibacterial genes associated with adaptive radiation of ladybird beetles.</title>
        <authorList>
            <person name="Li H.S."/>
            <person name="Tang X.F."/>
            <person name="Huang Y.H."/>
            <person name="Xu Z.Y."/>
            <person name="Chen M.L."/>
            <person name="Du X.Y."/>
            <person name="Qiu B.Y."/>
            <person name="Chen P.T."/>
            <person name="Zhang W."/>
            <person name="Slipinski A."/>
            <person name="Escalona H.E."/>
            <person name="Waterhouse R.M."/>
            <person name="Zwick A."/>
            <person name="Pang H."/>
        </authorList>
    </citation>
    <scope>NUCLEOTIDE SEQUENCE [LARGE SCALE GENOMIC DNA]</scope>
    <source>
        <strain evidence="5">SYSU2018</strain>
    </source>
</reference>
<dbReference type="InterPro" id="IPR003591">
    <property type="entry name" value="Leu-rich_rpt_typical-subtyp"/>
</dbReference>
<gene>
    <name evidence="5" type="ORF">HHI36_013999</name>
</gene>
<accession>A0ABD2N156</accession>
<feature type="transmembrane region" description="Helical" evidence="4">
    <location>
        <begin position="486"/>
        <end position="504"/>
    </location>
</feature>
<dbReference type="Gene3D" id="3.80.10.10">
    <property type="entry name" value="Ribonuclease Inhibitor"/>
    <property type="match status" value="2"/>
</dbReference>
<keyword evidence="4" id="KW-0812">Transmembrane</keyword>
<dbReference type="PANTHER" id="PTHR24373:SF370">
    <property type="entry name" value="FISH-LIPS, ISOFORM E"/>
    <property type="match status" value="1"/>
</dbReference>
<dbReference type="AlphaFoldDB" id="A0ABD2N156"/>
<evidence type="ECO:0008006" key="7">
    <source>
        <dbReference type="Google" id="ProtNLM"/>
    </source>
</evidence>
<dbReference type="InterPro" id="IPR050328">
    <property type="entry name" value="Dev_Immune_Receptor"/>
</dbReference>
<keyword evidence="1" id="KW-0433">Leucine-rich repeat</keyword>
<keyword evidence="4" id="KW-0472">Membrane</keyword>
<dbReference type="SUPFAM" id="SSF52058">
    <property type="entry name" value="L domain-like"/>
    <property type="match status" value="2"/>
</dbReference>